<evidence type="ECO:0000313" key="3">
    <source>
        <dbReference type="Proteomes" id="UP001552299"/>
    </source>
</evidence>
<dbReference type="PANTHER" id="PTHR47295">
    <property type="entry name" value="EG45-LIKE DOMAIN CONTAINING PROTEIN 1-RELATED"/>
    <property type="match status" value="1"/>
</dbReference>
<dbReference type="Gene3D" id="2.40.40.10">
    <property type="entry name" value="RlpA-like domain"/>
    <property type="match status" value="1"/>
</dbReference>
<dbReference type="Pfam" id="PF03330">
    <property type="entry name" value="DPBB_1"/>
    <property type="match status" value="1"/>
</dbReference>
<feature type="domain" description="Expansin-like EG45" evidence="1">
    <location>
        <begin position="40"/>
        <end position="142"/>
    </location>
</feature>
<dbReference type="InterPro" id="IPR044206">
    <property type="entry name" value="EGC1/2"/>
</dbReference>
<sequence>MSLLQQRSAPQAEKRQILDVYSLWIDFGIDASWSGRLLRGGCYAYCPFTSACNGYQDDGVLIAGASSKFWNDRGACGSYYRVSCTGSTNDFPNPCTGEEVTVKIVDYCPPPFCNGDINLSRDAFQKISQLKPGRIWVSYDRV</sequence>
<dbReference type="InterPro" id="IPR009009">
    <property type="entry name" value="RlpA-like_DPBB"/>
</dbReference>
<dbReference type="PROSITE" id="PS50842">
    <property type="entry name" value="EXPANSIN_EG45"/>
    <property type="match status" value="1"/>
</dbReference>
<proteinExistence type="predicted"/>
<dbReference type="PANTHER" id="PTHR47295:SF2">
    <property type="entry name" value="EG45-LIKE DOMAIN CONTAINING PROTEIN 1-RELATED"/>
    <property type="match status" value="1"/>
</dbReference>
<gene>
    <name evidence="2" type="ORF">M5K25_006270</name>
</gene>
<name>A0ABD0VIE5_DENTH</name>
<organism evidence="2 3">
    <name type="scientific">Dendrobium thyrsiflorum</name>
    <name type="common">Pinecone-like raceme dendrobium</name>
    <name type="synonym">Orchid</name>
    <dbReference type="NCBI Taxonomy" id="117978"/>
    <lineage>
        <taxon>Eukaryota</taxon>
        <taxon>Viridiplantae</taxon>
        <taxon>Streptophyta</taxon>
        <taxon>Embryophyta</taxon>
        <taxon>Tracheophyta</taxon>
        <taxon>Spermatophyta</taxon>
        <taxon>Magnoliopsida</taxon>
        <taxon>Liliopsida</taxon>
        <taxon>Asparagales</taxon>
        <taxon>Orchidaceae</taxon>
        <taxon>Epidendroideae</taxon>
        <taxon>Malaxideae</taxon>
        <taxon>Dendrobiinae</taxon>
        <taxon>Dendrobium</taxon>
    </lineage>
</organism>
<reference evidence="2 3" key="1">
    <citation type="journal article" date="2024" name="Plant Biotechnol. J.">
        <title>Dendrobium thyrsiflorum genome and its molecular insights into genes involved in important horticultural traits.</title>
        <authorList>
            <person name="Chen B."/>
            <person name="Wang J.Y."/>
            <person name="Zheng P.J."/>
            <person name="Li K.L."/>
            <person name="Liang Y.M."/>
            <person name="Chen X.F."/>
            <person name="Zhang C."/>
            <person name="Zhao X."/>
            <person name="He X."/>
            <person name="Zhang G.Q."/>
            <person name="Liu Z.J."/>
            <person name="Xu Q."/>
        </authorList>
    </citation>
    <scope>NUCLEOTIDE SEQUENCE [LARGE SCALE GENOMIC DNA]</scope>
    <source>
        <strain evidence="2">GZMU011</strain>
    </source>
</reference>
<dbReference type="AlphaFoldDB" id="A0ABD0VIE5"/>
<dbReference type="InterPro" id="IPR036908">
    <property type="entry name" value="RlpA-like_sf"/>
</dbReference>
<evidence type="ECO:0000259" key="1">
    <source>
        <dbReference type="PROSITE" id="PS50842"/>
    </source>
</evidence>
<comment type="caution">
    <text evidence="2">The sequence shown here is derived from an EMBL/GenBank/DDBJ whole genome shotgun (WGS) entry which is preliminary data.</text>
</comment>
<dbReference type="CDD" id="cd22269">
    <property type="entry name" value="DPBB_EG45-like"/>
    <property type="match status" value="1"/>
</dbReference>
<evidence type="ECO:0000313" key="2">
    <source>
        <dbReference type="EMBL" id="KAL0922297.1"/>
    </source>
</evidence>
<accession>A0ABD0VIE5</accession>
<dbReference type="SUPFAM" id="SSF50685">
    <property type="entry name" value="Barwin-like endoglucanases"/>
    <property type="match status" value="1"/>
</dbReference>
<dbReference type="SMART" id="SM00837">
    <property type="entry name" value="DPBB_1"/>
    <property type="match status" value="1"/>
</dbReference>
<dbReference type="Proteomes" id="UP001552299">
    <property type="component" value="Unassembled WGS sequence"/>
</dbReference>
<protein>
    <recommendedName>
        <fullName evidence="1">Expansin-like EG45 domain-containing protein</fullName>
    </recommendedName>
</protein>
<dbReference type="InterPro" id="IPR007112">
    <property type="entry name" value="Expansin/allergen_DPBB_dom"/>
</dbReference>
<dbReference type="EMBL" id="JANQDX010000006">
    <property type="protein sequence ID" value="KAL0922297.1"/>
    <property type="molecule type" value="Genomic_DNA"/>
</dbReference>
<keyword evidence="3" id="KW-1185">Reference proteome</keyword>